<feature type="domain" description="Membrane protein 6-pyruvoyl-tetrahydropterin synthase-related" evidence="2">
    <location>
        <begin position="77"/>
        <end position="424"/>
    </location>
</feature>
<feature type="transmembrane region" description="Helical" evidence="1">
    <location>
        <begin position="192"/>
        <end position="215"/>
    </location>
</feature>
<organism evidence="3 4">
    <name type="scientific">Periweissella fabalis</name>
    <dbReference type="NCBI Taxonomy" id="1070421"/>
    <lineage>
        <taxon>Bacteria</taxon>
        <taxon>Bacillati</taxon>
        <taxon>Bacillota</taxon>
        <taxon>Bacilli</taxon>
        <taxon>Lactobacillales</taxon>
        <taxon>Lactobacillaceae</taxon>
        <taxon>Periweissella</taxon>
    </lineage>
</organism>
<dbReference type="AlphaFoldDB" id="A0A7X6N3P5"/>
<evidence type="ECO:0000259" key="2">
    <source>
        <dbReference type="Pfam" id="PF10131"/>
    </source>
</evidence>
<feature type="transmembrane region" description="Helical" evidence="1">
    <location>
        <begin position="340"/>
        <end position="360"/>
    </location>
</feature>
<keyword evidence="1" id="KW-0472">Membrane</keyword>
<dbReference type="EMBL" id="JAAXPN010000009">
    <property type="protein sequence ID" value="NKZ24727.1"/>
    <property type="molecule type" value="Genomic_DNA"/>
</dbReference>
<protein>
    <recommendedName>
        <fullName evidence="2">Membrane protein 6-pyruvoyl-tetrahydropterin synthase-related domain-containing protein</fullName>
    </recommendedName>
</protein>
<gene>
    <name evidence="3" type="ORF">HF964_07965</name>
</gene>
<feature type="transmembrane region" description="Helical" evidence="1">
    <location>
        <begin position="100"/>
        <end position="117"/>
    </location>
</feature>
<feature type="transmembrane region" description="Helical" evidence="1">
    <location>
        <begin position="77"/>
        <end position="93"/>
    </location>
</feature>
<keyword evidence="4" id="KW-1185">Reference proteome</keyword>
<sequence>MRLRILKFTSIVLFFLLVSIVNTAIIYHPGEVLTGIDSLFNFSRIFEINNALVNGNNIFNLYSFSTFGNIGSAVQKFYPNYVLTIFSFIYMFTHNFVATYYGGITILTFFGMLIAYFCYKQFKNNENESILFSLVYILSTYHIFKLIFSFDISEWTAMLFLPILFLGVYQIMGKNKWQGTFVTGLGMGLVLATHILTALISSLILGIIWLGFLIINRKNLVGKSIKLLMSIVLVLGLNLPFLVTYMHLKTYINTPEIADLGSRAANYSEIINNSLSNTIAVSSSFGIFFIIAIIYSIIRFKSFTDVDKVILALMMITSVLSSKLFPWSALNNTQLVLIQYLSRFIGVGSIFMALIIAKMAAEIIGNDLRSHLKLGFSIIIIIGLQLSAAYNQQYAAYQSAKTVPTKMQQSTQWLVKHNIAGLDNNIVVNNINATKIINYLNLTVNSLDYWPALSVPFKASIFEQQIWTDKNNHVRYITQPEQRNNEILARIKSDNKTASVDLPILNYKKQYNLFVNNKKTEYHLSQRGTIEFQINQKDTAIKLIPKDTVKFNILNLLSFICLMITVVGMWFMSKKKFKKCVCDTTKI</sequence>
<feature type="transmembrane region" description="Helical" evidence="1">
    <location>
        <begin position="310"/>
        <end position="328"/>
    </location>
</feature>
<feature type="transmembrane region" description="Helical" evidence="1">
    <location>
        <begin position="129"/>
        <end position="148"/>
    </location>
</feature>
<feature type="transmembrane region" description="Helical" evidence="1">
    <location>
        <begin position="279"/>
        <end position="298"/>
    </location>
</feature>
<feature type="transmembrane region" description="Helical" evidence="1">
    <location>
        <begin position="227"/>
        <end position="248"/>
    </location>
</feature>
<feature type="transmembrane region" description="Helical" evidence="1">
    <location>
        <begin position="553"/>
        <end position="571"/>
    </location>
</feature>
<evidence type="ECO:0000313" key="3">
    <source>
        <dbReference type="EMBL" id="NKZ24727.1"/>
    </source>
</evidence>
<feature type="transmembrane region" description="Helical" evidence="1">
    <location>
        <begin position="155"/>
        <end position="172"/>
    </location>
</feature>
<comment type="caution">
    <text evidence="3">The sequence shown here is derived from an EMBL/GenBank/DDBJ whole genome shotgun (WGS) entry which is preliminary data.</text>
</comment>
<keyword evidence="1" id="KW-0812">Transmembrane</keyword>
<dbReference type="Proteomes" id="UP000549765">
    <property type="component" value="Unassembled WGS sequence"/>
</dbReference>
<evidence type="ECO:0000313" key="4">
    <source>
        <dbReference type="Proteomes" id="UP000549765"/>
    </source>
</evidence>
<accession>A0A7X6N3P5</accession>
<evidence type="ECO:0000256" key="1">
    <source>
        <dbReference type="SAM" id="Phobius"/>
    </source>
</evidence>
<name>A0A7X6N3P5_9LACO</name>
<proteinExistence type="predicted"/>
<reference evidence="3 4" key="1">
    <citation type="submission" date="2020-04" db="EMBL/GenBank/DDBJ databases">
        <title>MicrobeNet Type strains.</title>
        <authorList>
            <person name="Nicholson A.C."/>
        </authorList>
    </citation>
    <scope>NUCLEOTIDE SEQUENCE [LARGE SCALE GENOMIC DNA]</scope>
    <source>
        <strain evidence="3 4">CCUG 61472</strain>
    </source>
</reference>
<keyword evidence="1" id="KW-1133">Transmembrane helix</keyword>
<dbReference type="InterPro" id="IPR018776">
    <property type="entry name" value="Membrane_prot_PTPS-rel_domain"/>
</dbReference>
<dbReference type="Pfam" id="PF10131">
    <property type="entry name" value="PTPS_related"/>
    <property type="match status" value="1"/>
</dbReference>
<dbReference type="RefSeq" id="WP_168722521.1">
    <property type="nucleotide sequence ID" value="NZ_JAAXPN010000009.1"/>
</dbReference>